<evidence type="ECO:0000259" key="7">
    <source>
        <dbReference type="Pfam" id="PF00156"/>
    </source>
</evidence>
<sequence>MIDDERRADLIAALRAADAVRFGEFELSHGGTSDYYVDKYRFETDPDCLGLVADAFADRLAEPDAKLAGVALGAVPLVAVTADRLGRPYVIARKQAKEYGTGNRIEGRLADGEQVVVLEDIATTGQSAVDAVDALREAGAVVDRVLVVVDREEGATELLADHDVELESLLTASELLADRDRES</sequence>
<protein>
    <recommendedName>
        <fullName evidence="2 6">Orotate phosphoribosyltransferase</fullName>
        <shortName evidence="6">OPRT</shortName>
        <shortName evidence="6">OPRTase</shortName>
        <ecNumber evidence="2 6">2.4.2.10</ecNumber>
    </recommendedName>
</protein>
<evidence type="ECO:0000313" key="8">
    <source>
        <dbReference type="EMBL" id="MBP1922229.1"/>
    </source>
</evidence>
<feature type="binding site" evidence="6">
    <location>
        <position position="123"/>
    </location>
    <ligand>
        <name>orotate</name>
        <dbReference type="ChEBI" id="CHEBI:30839"/>
    </ligand>
</feature>
<dbReference type="InterPro" id="IPR004467">
    <property type="entry name" value="Or_phspho_trans_dom"/>
</dbReference>
<comment type="caution">
    <text evidence="6">Lacks conserved residue(s) required for the propagation of feature annotation.</text>
</comment>
<accession>A0A8T4GER4</accession>
<feature type="binding site" evidence="6">
    <location>
        <position position="151"/>
    </location>
    <ligand>
        <name>orotate</name>
        <dbReference type="ChEBI" id="CHEBI:30839"/>
    </ligand>
</feature>
<dbReference type="CDD" id="cd06223">
    <property type="entry name" value="PRTases_typeI"/>
    <property type="match status" value="1"/>
</dbReference>
<dbReference type="AlphaFoldDB" id="A0A8T4GER4"/>
<evidence type="ECO:0000256" key="5">
    <source>
        <dbReference type="ARBA" id="ARBA00022975"/>
    </source>
</evidence>
<feature type="domain" description="Phosphoribosyltransferase" evidence="7">
    <location>
        <begin position="64"/>
        <end position="157"/>
    </location>
</feature>
<dbReference type="InterPro" id="IPR000836">
    <property type="entry name" value="PRTase_dom"/>
</dbReference>
<evidence type="ECO:0000256" key="4">
    <source>
        <dbReference type="ARBA" id="ARBA00022679"/>
    </source>
</evidence>
<keyword evidence="3 6" id="KW-0328">Glycosyltransferase</keyword>
<feature type="binding site" description="in other chain" evidence="6">
    <location>
        <begin position="119"/>
        <end position="127"/>
    </location>
    <ligand>
        <name>5-phospho-alpha-D-ribose 1-diphosphate</name>
        <dbReference type="ChEBI" id="CHEBI:58017"/>
        <note>ligand shared between dimeric partners</note>
    </ligand>
</feature>
<evidence type="ECO:0000256" key="6">
    <source>
        <dbReference type="HAMAP-Rule" id="MF_01208"/>
    </source>
</evidence>
<gene>
    <name evidence="6" type="primary">pyrE</name>
    <name evidence="8" type="ORF">J2751_001235</name>
</gene>
<evidence type="ECO:0000313" key="9">
    <source>
        <dbReference type="Proteomes" id="UP000823588"/>
    </source>
</evidence>
<proteinExistence type="inferred from homology"/>
<dbReference type="HAMAP" id="MF_01208">
    <property type="entry name" value="PyrE"/>
    <property type="match status" value="1"/>
</dbReference>
<evidence type="ECO:0000256" key="2">
    <source>
        <dbReference type="ARBA" id="ARBA00011971"/>
    </source>
</evidence>
<name>A0A8T4GER4_9EURY</name>
<comment type="catalytic activity">
    <reaction evidence="6">
        <text>orotidine 5'-phosphate + diphosphate = orotate + 5-phospho-alpha-D-ribose 1-diphosphate</text>
        <dbReference type="Rhea" id="RHEA:10380"/>
        <dbReference type="ChEBI" id="CHEBI:30839"/>
        <dbReference type="ChEBI" id="CHEBI:33019"/>
        <dbReference type="ChEBI" id="CHEBI:57538"/>
        <dbReference type="ChEBI" id="CHEBI:58017"/>
        <dbReference type="EC" id="2.4.2.10"/>
    </reaction>
</comment>
<dbReference type="GO" id="GO:0004588">
    <property type="term" value="F:orotate phosphoribosyltransferase activity"/>
    <property type="evidence" value="ECO:0007669"/>
    <property type="project" value="UniProtKB-UniRule"/>
</dbReference>
<dbReference type="PANTHER" id="PTHR19278">
    <property type="entry name" value="OROTATE PHOSPHORIBOSYLTRANSFERASE"/>
    <property type="match status" value="1"/>
</dbReference>
<comment type="subunit">
    <text evidence="6">Homodimer.</text>
</comment>
<dbReference type="NCBIfam" id="TIGR00336">
    <property type="entry name" value="pyrE"/>
    <property type="match status" value="1"/>
</dbReference>
<comment type="pathway">
    <text evidence="1 6">Pyrimidine metabolism; UMP biosynthesis via de novo pathway; UMP from orotate: step 1/2.</text>
</comment>
<dbReference type="InterPro" id="IPR023031">
    <property type="entry name" value="OPRT"/>
</dbReference>
<dbReference type="GO" id="GO:0019856">
    <property type="term" value="P:pyrimidine nucleobase biosynthetic process"/>
    <property type="evidence" value="ECO:0007669"/>
    <property type="project" value="TreeGrafter"/>
</dbReference>
<comment type="similarity">
    <text evidence="6">Belongs to the purine/pyrimidine phosphoribosyltransferase family. PyrE subfamily.</text>
</comment>
<feature type="binding site" evidence="6">
    <location>
        <position position="97"/>
    </location>
    <ligand>
        <name>5-phospho-alpha-D-ribose 1-diphosphate</name>
        <dbReference type="ChEBI" id="CHEBI:58017"/>
        <note>ligand shared between dimeric partners</note>
    </ligand>
</feature>
<dbReference type="InterPro" id="IPR029057">
    <property type="entry name" value="PRTase-like"/>
</dbReference>
<dbReference type="EC" id="2.4.2.10" evidence="2 6"/>
<feature type="binding site" evidence="6">
    <location>
        <position position="93"/>
    </location>
    <ligand>
        <name>5-phospho-alpha-D-ribose 1-diphosphate</name>
        <dbReference type="ChEBI" id="CHEBI:58017"/>
        <note>ligand shared between dimeric partners</note>
    </ligand>
</feature>
<feature type="binding site" description="in other chain" evidence="6">
    <location>
        <position position="94"/>
    </location>
    <ligand>
        <name>5-phospho-alpha-D-ribose 1-diphosphate</name>
        <dbReference type="ChEBI" id="CHEBI:58017"/>
        <note>ligand shared between dimeric partners</note>
    </ligand>
</feature>
<evidence type="ECO:0000256" key="3">
    <source>
        <dbReference type="ARBA" id="ARBA00022676"/>
    </source>
</evidence>
<dbReference type="RefSeq" id="WP_209484177.1">
    <property type="nucleotide sequence ID" value="NZ_JAGGKQ010000006.1"/>
</dbReference>
<keyword evidence="5 6" id="KW-0665">Pyrimidine biosynthesis</keyword>
<keyword evidence="9" id="KW-1185">Reference proteome</keyword>
<comment type="function">
    <text evidence="6">Catalyzes the transfer of a ribosyl phosphate group from 5-phosphoribose 1-diphosphate to orotate, leading to the formation of orotidine monophosphate (OMP).</text>
</comment>
<dbReference type="OrthoDB" id="9089at2157"/>
<evidence type="ECO:0000256" key="1">
    <source>
        <dbReference type="ARBA" id="ARBA00004889"/>
    </source>
</evidence>
<comment type="cofactor">
    <cofactor evidence="6">
        <name>Mg(2+)</name>
        <dbReference type="ChEBI" id="CHEBI:18420"/>
    </cofactor>
</comment>
<dbReference type="Gene3D" id="3.40.50.2020">
    <property type="match status" value="1"/>
</dbReference>
<dbReference type="SUPFAM" id="SSF53271">
    <property type="entry name" value="PRTase-like"/>
    <property type="match status" value="1"/>
</dbReference>
<keyword evidence="4 6" id="KW-0808">Transferase</keyword>
<dbReference type="Pfam" id="PF00156">
    <property type="entry name" value="Pribosyltran"/>
    <property type="match status" value="1"/>
</dbReference>
<dbReference type="Proteomes" id="UP000823588">
    <property type="component" value="Unassembled WGS sequence"/>
</dbReference>
<dbReference type="GO" id="GO:0000287">
    <property type="term" value="F:magnesium ion binding"/>
    <property type="evidence" value="ECO:0007669"/>
    <property type="project" value="UniProtKB-UniRule"/>
</dbReference>
<reference evidence="8" key="1">
    <citation type="submission" date="2021-03" db="EMBL/GenBank/DDBJ databases">
        <title>Genomic Encyclopedia of Type Strains, Phase IV (KMG-IV): sequencing the most valuable type-strain genomes for metagenomic binning, comparative biology and taxonomic classification.</title>
        <authorList>
            <person name="Goeker M."/>
        </authorList>
    </citation>
    <scope>NUCLEOTIDE SEQUENCE</scope>
    <source>
        <strain evidence="8">DSM 23564</strain>
    </source>
</reference>
<keyword evidence="6" id="KW-0460">Magnesium</keyword>
<organism evidence="8 9">
    <name type="scientific">Halorubrum alkaliphilum</name>
    <dbReference type="NCBI Taxonomy" id="261290"/>
    <lineage>
        <taxon>Archaea</taxon>
        <taxon>Methanobacteriati</taxon>
        <taxon>Methanobacteriota</taxon>
        <taxon>Stenosarchaea group</taxon>
        <taxon>Halobacteria</taxon>
        <taxon>Halobacteriales</taxon>
        <taxon>Haloferacaceae</taxon>
        <taxon>Halorubrum</taxon>
    </lineage>
</organism>
<comment type="caution">
    <text evidence="8">The sequence shown here is derived from an EMBL/GenBank/DDBJ whole genome shotgun (WGS) entry which is preliminary data.</text>
</comment>
<dbReference type="PANTHER" id="PTHR19278:SF9">
    <property type="entry name" value="URIDINE 5'-MONOPHOSPHATE SYNTHASE"/>
    <property type="match status" value="1"/>
</dbReference>
<dbReference type="GO" id="GO:0044205">
    <property type="term" value="P:'de novo' UMP biosynthetic process"/>
    <property type="evidence" value="ECO:0007669"/>
    <property type="project" value="UniProtKB-UniRule"/>
</dbReference>
<dbReference type="EMBL" id="JAGGKQ010000006">
    <property type="protein sequence ID" value="MBP1922229.1"/>
    <property type="molecule type" value="Genomic_DNA"/>
</dbReference>